<dbReference type="Proteomes" id="UP000243015">
    <property type="component" value="Unassembled WGS sequence"/>
</dbReference>
<gene>
    <name evidence="4" type="ORF">A7C99_3600</name>
</gene>
<dbReference type="PANTHER" id="PTHR37534">
    <property type="entry name" value="TRANSCRIPTIONAL ACTIVATOR PROTEIN UGA3"/>
    <property type="match status" value="1"/>
</dbReference>
<protein>
    <recommendedName>
        <fullName evidence="6">Transcription factor domain-containing protein</fullName>
    </recommendedName>
</protein>
<dbReference type="VEuPathDB" id="FungiDB:TERG_06718"/>
<feature type="compositionally biased region" description="Polar residues" evidence="3">
    <location>
        <begin position="1"/>
        <end position="15"/>
    </location>
</feature>
<dbReference type="GO" id="GO:0000976">
    <property type="term" value="F:transcription cis-regulatory region binding"/>
    <property type="evidence" value="ECO:0007669"/>
    <property type="project" value="TreeGrafter"/>
</dbReference>
<feature type="region of interest" description="Disordered" evidence="3">
    <location>
        <begin position="1"/>
        <end position="27"/>
    </location>
</feature>
<evidence type="ECO:0000256" key="3">
    <source>
        <dbReference type="SAM" id="MobiDB-lite"/>
    </source>
</evidence>
<reference evidence="4 5" key="1">
    <citation type="submission" date="2016-05" db="EMBL/GenBank/DDBJ databases">
        <title>Genome sequencing of Trichophyton rubrum CMCC(F)T1i isolated from hair.</title>
        <authorList>
            <person name="Zhan P."/>
            <person name="Tao Y."/>
            <person name="Liu W."/>
        </authorList>
    </citation>
    <scope>NUCLEOTIDE SEQUENCE [LARGE SCALE GENOMIC DNA]</scope>
    <source>
        <strain evidence="5">CMCC(F)T1i</strain>
    </source>
</reference>
<sequence length="511" mass="58204">MLVATSNGIAHNRNATAAKESHDYKRPEIDSGTPAIVDKPFGEFAIEFWGALSSSATIVPMMSYQAIVPKRKPVRRRRARKVERGLLRDTEKPQQFEFIFEHSIIESETADTPLTTNFTLSGVPVEHITNGQSQDKESIEEIAPYAETPFETYGNESPVIQGEEASHNLDLIDRPAEPHQHQNNGKNPYTVLLLTESTADRQLQPYNREFCKIPLTSDLRINPFRYRKDLEPEPTFLVHAVMALAGHYVHSASTQDHRHAAFQLIREKLGSYNNTEDVYSMLDAVIILFSLDETQSAFGNWNTHLLGVYGLLEACDGIGIWAASTRATAQVAILTWWWDAITCLVSREDCVFPYAYSKAVLSKHDGQEWDYFGLCGYPLSLVHIIMQSARLCAEKRKSSSMQCATFDTIILEIEQLLESWDHTSPATAIQDEKYHVFACRDISMVSRRALLPLFFAGCELRDQSLRSKIVEFCCIWDRRIRYHMFSNTIPLLEEVWVEQAVKGFENVWWGQ</sequence>
<proteinExistence type="predicted"/>
<evidence type="ECO:0000256" key="1">
    <source>
        <dbReference type="ARBA" id="ARBA00004123"/>
    </source>
</evidence>
<organism evidence="4 5">
    <name type="scientific">Trichophyton rubrum</name>
    <name type="common">Athlete's foot fungus</name>
    <name type="synonym">Epidermophyton rubrum</name>
    <dbReference type="NCBI Taxonomy" id="5551"/>
    <lineage>
        <taxon>Eukaryota</taxon>
        <taxon>Fungi</taxon>
        <taxon>Dikarya</taxon>
        <taxon>Ascomycota</taxon>
        <taxon>Pezizomycotina</taxon>
        <taxon>Eurotiomycetes</taxon>
        <taxon>Eurotiomycetidae</taxon>
        <taxon>Onygenales</taxon>
        <taxon>Arthrodermataceae</taxon>
        <taxon>Trichophyton</taxon>
    </lineage>
</organism>
<keyword evidence="2" id="KW-0539">Nucleus</keyword>
<evidence type="ECO:0000313" key="4">
    <source>
        <dbReference type="EMBL" id="OAL65118.1"/>
    </source>
</evidence>
<name>A0A178EYX7_TRIRU</name>
<dbReference type="GO" id="GO:0003700">
    <property type="term" value="F:DNA-binding transcription factor activity"/>
    <property type="evidence" value="ECO:0007669"/>
    <property type="project" value="TreeGrafter"/>
</dbReference>
<dbReference type="InterPro" id="IPR021858">
    <property type="entry name" value="Fun_TF"/>
</dbReference>
<evidence type="ECO:0000256" key="2">
    <source>
        <dbReference type="ARBA" id="ARBA00023242"/>
    </source>
</evidence>
<dbReference type="AlphaFoldDB" id="A0A178EYX7"/>
<dbReference type="PANTHER" id="PTHR37534:SF7">
    <property type="entry name" value="TRANSCRIPTIONAL ACTIVATOR PROTEIN UGA3"/>
    <property type="match status" value="1"/>
</dbReference>
<comment type="subcellular location">
    <subcellularLocation>
        <location evidence="1">Nucleus</location>
    </subcellularLocation>
</comment>
<evidence type="ECO:0000313" key="5">
    <source>
        <dbReference type="Proteomes" id="UP000243015"/>
    </source>
</evidence>
<dbReference type="EMBL" id="LHPM01000014">
    <property type="protein sequence ID" value="OAL65118.1"/>
    <property type="molecule type" value="Genomic_DNA"/>
</dbReference>
<dbReference type="GO" id="GO:0005634">
    <property type="term" value="C:nucleus"/>
    <property type="evidence" value="ECO:0007669"/>
    <property type="project" value="UniProtKB-SubCell"/>
</dbReference>
<evidence type="ECO:0008006" key="6">
    <source>
        <dbReference type="Google" id="ProtNLM"/>
    </source>
</evidence>
<accession>A0A178EYX7</accession>
<comment type="caution">
    <text evidence="4">The sequence shown here is derived from an EMBL/GenBank/DDBJ whole genome shotgun (WGS) entry which is preliminary data.</text>
</comment>
<dbReference type="GO" id="GO:0045944">
    <property type="term" value="P:positive regulation of transcription by RNA polymerase II"/>
    <property type="evidence" value="ECO:0007669"/>
    <property type="project" value="TreeGrafter"/>
</dbReference>
<dbReference type="Pfam" id="PF11951">
    <property type="entry name" value="Fungal_trans_2"/>
    <property type="match status" value="1"/>
</dbReference>